<proteinExistence type="predicted"/>
<organism evidence="1 2">
    <name type="scientific">Erythrobacter rubeus</name>
    <dbReference type="NCBI Taxonomy" id="2760803"/>
    <lineage>
        <taxon>Bacteria</taxon>
        <taxon>Pseudomonadati</taxon>
        <taxon>Pseudomonadota</taxon>
        <taxon>Alphaproteobacteria</taxon>
        <taxon>Sphingomonadales</taxon>
        <taxon>Erythrobacteraceae</taxon>
        <taxon>Erythrobacter/Porphyrobacter group</taxon>
        <taxon>Erythrobacter</taxon>
    </lineage>
</organism>
<evidence type="ECO:0000313" key="1">
    <source>
        <dbReference type="EMBL" id="MBD2840854.1"/>
    </source>
</evidence>
<dbReference type="InterPro" id="IPR010249">
    <property type="entry name" value="BchJ"/>
</dbReference>
<dbReference type="Proteomes" id="UP000635384">
    <property type="component" value="Unassembled WGS sequence"/>
</dbReference>
<name>A0ABR8KMG9_9SPHN</name>
<gene>
    <name evidence="1" type="primary">bchJ</name>
    <name evidence="1" type="ORF">IB285_01140</name>
</gene>
<dbReference type="NCBIfam" id="TIGR02019">
    <property type="entry name" value="BchJ"/>
    <property type="match status" value="1"/>
</dbReference>
<evidence type="ECO:0000313" key="2">
    <source>
        <dbReference type="Proteomes" id="UP000635384"/>
    </source>
</evidence>
<accession>A0ABR8KMG9</accession>
<keyword evidence="2" id="KW-1185">Reference proteome</keyword>
<sequence>MLIEGPLIAATDAADRTANALIGPHAVIHAVAAMREHLGEEATCNILKSAQLPELPSGERMIPETDVLRLHRWLALREPTRCFTIAGEAAKRTADYIIANRIPVTASWLLNALPDSISGPMLMSAIRRHAWTFVGAGRFTPNGGWEFAIDRFEASDPVPLPDSLFHWYGKVFEQLFRRLVSPDCSCELDRSTSPMPYGRKYCITRR</sequence>
<dbReference type="EMBL" id="JACXLC010000001">
    <property type="protein sequence ID" value="MBD2840854.1"/>
    <property type="molecule type" value="Genomic_DNA"/>
</dbReference>
<reference evidence="1 2" key="1">
    <citation type="submission" date="2020-09" db="EMBL/GenBank/DDBJ databases">
        <authorList>
            <person name="Yoon J.-W."/>
        </authorList>
    </citation>
    <scope>NUCLEOTIDE SEQUENCE [LARGE SCALE GENOMIC DNA]</scope>
    <source>
        <strain evidence="1 2">KMU-140</strain>
    </source>
</reference>
<protein>
    <submittedName>
        <fullName evidence="1">Bacteriochlorophyll 4-vinyl reductase</fullName>
    </submittedName>
</protein>
<dbReference type="RefSeq" id="WP_190786441.1">
    <property type="nucleotide sequence ID" value="NZ_JACXLC010000001.1"/>
</dbReference>
<comment type="caution">
    <text evidence="1">The sequence shown here is derived from an EMBL/GenBank/DDBJ whole genome shotgun (WGS) entry which is preliminary data.</text>
</comment>